<evidence type="ECO:0000313" key="14">
    <source>
        <dbReference type="EMBL" id="MBM1196365.1"/>
    </source>
</evidence>
<keyword evidence="5" id="KW-0489">Methyltransferase</keyword>
<evidence type="ECO:0000256" key="5">
    <source>
        <dbReference type="ARBA" id="ARBA00022603"/>
    </source>
</evidence>
<dbReference type="PANTHER" id="PTHR31040">
    <property type="entry name" value="NURIM"/>
    <property type="match status" value="1"/>
</dbReference>
<evidence type="ECO:0000256" key="7">
    <source>
        <dbReference type="ARBA" id="ARBA00022691"/>
    </source>
</evidence>
<comment type="similarity">
    <text evidence="3">Belongs to the nurim family.</text>
</comment>
<keyword evidence="10 12" id="KW-0472">Membrane</keyword>
<dbReference type="EC" id="2.1.1.334" evidence="4"/>
<feature type="domain" description="NnrU" evidence="13">
    <location>
        <begin position="68"/>
        <end position="209"/>
    </location>
</feature>
<reference evidence="14 15" key="1">
    <citation type="submission" date="2020-01" db="EMBL/GenBank/DDBJ databases">
        <title>Comparative genomics of meat spoilage bacteria.</title>
        <authorList>
            <person name="Hilgarth M."/>
            <person name="Vogel R.F."/>
        </authorList>
    </citation>
    <scope>NUCLEOTIDE SEQUENCE [LARGE SCALE GENOMIC DNA]</scope>
    <source>
        <strain evidence="14 15">TMW2.2077</strain>
    </source>
</reference>
<evidence type="ECO:0000256" key="9">
    <source>
        <dbReference type="ARBA" id="ARBA00022989"/>
    </source>
</evidence>
<evidence type="ECO:0000313" key="15">
    <source>
        <dbReference type="Proteomes" id="UP000809529"/>
    </source>
</evidence>
<feature type="transmembrane region" description="Helical" evidence="12">
    <location>
        <begin position="20"/>
        <end position="40"/>
    </location>
</feature>
<keyword evidence="7" id="KW-0949">S-adenosyl-L-methionine</keyword>
<dbReference type="Proteomes" id="UP000809529">
    <property type="component" value="Unassembled WGS sequence"/>
</dbReference>
<comment type="subcellular location">
    <subcellularLocation>
        <location evidence="2">Membrane</location>
        <topology evidence="2">Multi-pass membrane protein</topology>
    </subcellularLocation>
</comment>
<gene>
    <name evidence="14" type="ORF">GYN02_14425</name>
</gene>
<comment type="catalytic activity">
    <reaction evidence="11">
        <text>methanethiol + S-adenosyl-L-methionine = dimethyl sulfide + S-adenosyl-L-homocysteine + H(+)</text>
        <dbReference type="Rhea" id="RHEA:50428"/>
        <dbReference type="ChEBI" id="CHEBI:15378"/>
        <dbReference type="ChEBI" id="CHEBI:16007"/>
        <dbReference type="ChEBI" id="CHEBI:17437"/>
        <dbReference type="ChEBI" id="CHEBI:57856"/>
        <dbReference type="ChEBI" id="CHEBI:59789"/>
        <dbReference type="EC" id="2.1.1.334"/>
    </reaction>
</comment>
<dbReference type="EMBL" id="JAAEBW010000008">
    <property type="protein sequence ID" value="MBM1196365.1"/>
    <property type="molecule type" value="Genomic_DNA"/>
</dbReference>
<proteinExistence type="inferred from homology"/>
<evidence type="ECO:0000256" key="1">
    <source>
        <dbReference type="ARBA" id="ARBA00002096"/>
    </source>
</evidence>
<sequence length="263" mass="29881">MHTKTHLKPATTRLPGKLACLAYSVLCYLFFLLVFAYLIGFVGTIGVPKGIDTGISPLPWAWAAFVDVLLISLFAVQHSGMARRSFKAWLLNYVPAPIERATYVLLSSLVLVLMFWLWQPIGTTVWNVESPIGRTALTGVFWLGWGMILLATFLISHFELFGLKQALEPIRPGKPGNHSFRTPLLYRFVRHPMYLGFLLAFWATPHMTVGHLVFALMSTLYIIIGTQFEEKDLVAVFGDHYRHYQKRVGMLVPFIGRKKEPRK</sequence>
<evidence type="ECO:0000256" key="4">
    <source>
        <dbReference type="ARBA" id="ARBA00012149"/>
    </source>
</evidence>
<comment type="caution">
    <text evidence="14">The sequence shown here is derived from an EMBL/GenBank/DDBJ whole genome shotgun (WGS) entry which is preliminary data.</text>
</comment>
<name>A0ABS1ZIS8_9PSED</name>
<evidence type="ECO:0000256" key="6">
    <source>
        <dbReference type="ARBA" id="ARBA00022679"/>
    </source>
</evidence>
<dbReference type="InterPro" id="IPR054700">
    <property type="entry name" value="MddA"/>
</dbReference>
<evidence type="ECO:0000256" key="10">
    <source>
        <dbReference type="ARBA" id="ARBA00023136"/>
    </source>
</evidence>
<evidence type="ECO:0000256" key="12">
    <source>
        <dbReference type="SAM" id="Phobius"/>
    </source>
</evidence>
<dbReference type="Pfam" id="PF07298">
    <property type="entry name" value="NnrU"/>
    <property type="match status" value="1"/>
</dbReference>
<dbReference type="InterPro" id="IPR033580">
    <property type="entry name" value="Nurim-like"/>
</dbReference>
<feature type="transmembrane region" description="Helical" evidence="12">
    <location>
        <begin position="139"/>
        <end position="163"/>
    </location>
</feature>
<keyword evidence="15" id="KW-1185">Reference proteome</keyword>
<feature type="transmembrane region" description="Helical" evidence="12">
    <location>
        <begin position="101"/>
        <end position="119"/>
    </location>
</feature>
<accession>A0ABS1ZIS8</accession>
<dbReference type="Gene3D" id="1.20.120.1630">
    <property type="match status" value="1"/>
</dbReference>
<feature type="transmembrane region" description="Helical" evidence="12">
    <location>
        <begin position="60"/>
        <end position="80"/>
    </location>
</feature>
<protein>
    <recommendedName>
        <fullName evidence="4">methanethiol S-methyltransferase</fullName>
        <ecNumber evidence="4">2.1.1.334</ecNumber>
    </recommendedName>
</protein>
<dbReference type="RefSeq" id="WP_203303192.1">
    <property type="nucleotide sequence ID" value="NZ_JAAEBW010000008.1"/>
</dbReference>
<dbReference type="NCBIfam" id="NF045656">
    <property type="entry name" value="MeththiolMtaseMddA"/>
    <property type="match status" value="1"/>
</dbReference>
<evidence type="ECO:0000259" key="13">
    <source>
        <dbReference type="Pfam" id="PF07298"/>
    </source>
</evidence>
<dbReference type="InterPro" id="IPR009915">
    <property type="entry name" value="NnrU_dom"/>
</dbReference>
<evidence type="ECO:0000256" key="2">
    <source>
        <dbReference type="ARBA" id="ARBA00004141"/>
    </source>
</evidence>
<evidence type="ECO:0000256" key="3">
    <source>
        <dbReference type="ARBA" id="ARBA00010631"/>
    </source>
</evidence>
<keyword evidence="8 12" id="KW-0812">Transmembrane</keyword>
<evidence type="ECO:0000256" key="8">
    <source>
        <dbReference type="ARBA" id="ARBA00022692"/>
    </source>
</evidence>
<evidence type="ECO:0000256" key="11">
    <source>
        <dbReference type="ARBA" id="ARBA00048134"/>
    </source>
</evidence>
<comment type="function">
    <text evidence="1">Catalyzes the methylation of methanethiol (MeSH) to yield dimethylsulphide (DMS).</text>
</comment>
<dbReference type="PANTHER" id="PTHR31040:SF1">
    <property type="entry name" value="NURIM"/>
    <property type="match status" value="1"/>
</dbReference>
<keyword evidence="9 12" id="KW-1133">Transmembrane helix</keyword>
<organism evidence="14 15">
    <name type="scientific">Pseudomonas weihenstephanensis</name>
    <dbReference type="NCBI Taxonomy" id="1608994"/>
    <lineage>
        <taxon>Bacteria</taxon>
        <taxon>Pseudomonadati</taxon>
        <taxon>Pseudomonadota</taxon>
        <taxon>Gammaproteobacteria</taxon>
        <taxon>Pseudomonadales</taxon>
        <taxon>Pseudomonadaceae</taxon>
        <taxon>Pseudomonas</taxon>
    </lineage>
</organism>
<keyword evidence="6" id="KW-0808">Transferase</keyword>